<dbReference type="Proteomes" id="UP000823388">
    <property type="component" value="Chromosome 2K"/>
</dbReference>
<proteinExistence type="predicted"/>
<evidence type="ECO:0000313" key="2">
    <source>
        <dbReference type="EMBL" id="KAG2640795.1"/>
    </source>
</evidence>
<evidence type="ECO:0000313" key="3">
    <source>
        <dbReference type="Proteomes" id="UP000823388"/>
    </source>
</evidence>
<name>A0A8T0W0J8_PANVG</name>
<evidence type="ECO:0000256" key="1">
    <source>
        <dbReference type="SAM" id="MobiDB-lite"/>
    </source>
</evidence>
<comment type="caution">
    <text evidence="2">The sequence shown here is derived from an EMBL/GenBank/DDBJ whole genome shotgun (WGS) entry which is preliminary data.</text>
</comment>
<reference evidence="2" key="1">
    <citation type="submission" date="2020-05" db="EMBL/GenBank/DDBJ databases">
        <title>WGS assembly of Panicum virgatum.</title>
        <authorList>
            <person name="Lovell J.T."/>
            <person name="Jenkins J."/>
            <person name="Shu S."/>
            <person name="Juenger T.E."/>
            <person name="Schmutz J."/>
        </authorList>
    </citation>
    <scope>NUCLEOTIDE SEQUENCE</scope>
    <source>
        <strain evidence="2">AP13</strain>
    </source>
</reference>
<gene>
    <name evidence="2" type="ORF">PVAP13_2KG119416</name>
</gene>
<feature type="region of interest" description="Disordered" evidence="1">
    <location>
        <begin position="1"/>
        <end position="30"/>
    </location>
</feature>
<dbReference type="EMBL" id="CM029039">
    <property type="protein sequence ID" value="KAG2640795.1"/>
    <property type="molecule type" value="Genomic_DNA"/>
</dbReference>
<accession>A0A8T0W0J8</accession>
<feature type="compositionally biased region" description="Low complexity" evidence="1">
    <location>
        <begin position="15"/>
        <end position="30"/>
    </location>
</feature>
<organism evidence="2 3">
    <name type="scientific">Panicum virgatum</name>
    <name type="common">Blackwell switchgrass</name>
    <dbReference type="NCBI Taxonomy" id="38727"/>
    <lineage>
        <taxon>Eukaryota</taxon>
        <taxon>Viridiplantae</taxon>
        <taxon>Streptophyta</taxon>
        <taxon>Embryophyta</taxon>
        <taxon>Tracheophyta</taxon>
        <taxon>Spermatophyta</taxon>
        <taxon>Magnoliopsida</taxon>
        <taxon>Liliopsida</taxon>
        <taxon>Poales</taxon>
        <taxon>Poaceae</taxon>
        <taxon>PACMAD clade</taxon>
        <taxon>Panicoideae</taxon>
        <taxon>Panicodae</taxon>
        <taxon>Paniceae</taxon>
        <taxon>Panicinae</taxon>
        <taxon>Panicum</taxon>
        <taxon>Panicum sect. Hiantes</taxon>
    </lineage>
</organism>
<sequence length="132" mass="14126">MCETPLPLWPPSPTPSIHSGPEGSAASGSEQVAKGLSALWPIAVPKLLRPKKLPVKRSSHKAADFGLGNLGQALVTTPVEETPSTLVQPEKTPIQAESTIEETTAASTGEYYLIINQRNCFVHLSFFICFAV</sequence>
<dbReference type="AlphaFoldDB" id="A0A8T0W0J8"/>
<protein>
    <submittedName>
        <fullName evidence="2">Uncharacterized protein</fullName>
    </submittedName>
</protein>
<keyword evidence="3" id="KW-1185">Reference proteome</keyword>